<dbReference type="EMBL" id="SADV01000004">
    <property type="protein sequence ID" value="TQR35880.1"/>
    <property type="molecule type" value="Genomic_DNA"/>
</dbReference>
<keyword evidence="1" id="KW-0472">Membrane</keyword>
<dbReference type="Proteomes" id="UP000317944">
    <property type="component" value="Unassembled WGS sequence"/>
</dbReference>
<proteinExistence type="predicted"/>
<protein>
    <recommendedName>
        <fullName evidence="4">DUF3139 domain-containing protein</fullName>
    </recommendedName>
</protein>
<reference evidence="2 3" key="1">
    <citation type="submission" date="2018-03" db="EMBL/GenBank/DDBJ databases">
        <title>Aerobic endospore-forming bacteria genome sequencing and assembly.</title>
        <authorList>
            <person name="Cavalcante D.A."/>
            <person name="Driks A."/>
            <person name="Putonti C."/>
            <person name="De-Souza M.T."/>
        </authorList>
    </citation>
    <scope>NUCLEOTIDE SEQUENCE [LARGE SCALE GENOMIC DNA]</scope>
    <source>
        <strain evidence="2 3">SDF0037</strain>
    </source>
</reference>
<evidence type="ECO:0000313" key="3">
    <source>
        <dbReference type="Proteomes" id="UP000317944"/>
    </source>
</evidence>
<comment type="caution">
    <text evidence="2">The sequence shown here is derived from an EMBL/GenBank/DDBJ whole genome shotgun (WGS) entry which is preliminary data.</text>
</comment>
<evidence type="ECO:0008006" key="4">
    <source>
        <dbReference type="Google" id="ProtNLM"/>
    </source>
</evidence>
<feature type="transmembrane region" description="Helical" evidence="1">
    <location>
        <begin position="32"/>
        <end position="50"/>
    </location>
</feature>
<gene>
    <name evidence="2" type="ORF">C7Y47_06205</name>
</gene>
<feature type="transmembrane region" description="Helical" evidence="1">
    <location>
        <begin position="6"/>
        <end position="25"/>
    </location>
</feature>
<evidence type="ECO:0000313" key="2">
    <source>
        <dbReference type="EMBL" id="TQR35880.1"/>
    </source>
</evidence>
<keyword evidence="1" id="KW-1133">Transmembrane helix</keyword>
<dbReference type="AlphaFoldDB" id="A0A544UPV2"/>
<keyword evidence="1" id="KW-0812">Transmembrane</keyword>
<dbReference type="RefSeq" id="WP_142507977.1">
    <property type="nucleotide sequence ID" value="NZ_SADV01000004.1"/>
</dbReference>
<organism evidence="2 3">
    <name type="scientific">Lysinibacillus sphaericus</name>
    <name type="common">Bacillus sphaericus</name>
    <dbReference type="NCBI Taxonomy" id="1421"/>
    <lineage>
        <taxon>Bacteria</taxon>
        <taxon>Bacillati</taxon>
        <taxon>Bacillota</taxon>
        <taxon>Bacilli</taxon>
        <taxon>Bacillales</taxon>
        <taxon>Bacillaceae</taxon>
        <taxon>Lysinibacillus</taxon>
    </lineage>
</organism>
<name>A0A544UPV2_LYSSH</name>
<accession>A0A544UPV2</accession>
<evidence type="ECO:0000256" key="1">
    <source>
        <dbReference type="SAM" id="Phobius"/>
    </source>
</evidence>
<dbReference type="OrthoDB" id="2972540at2"/>
<sequence length="140" mass="16527">MAIKAIELFFVIGSIYFFFVISFFFRKRGKKILYSFIVIILLSYAVFLTARPHIQNATYDKYTQMVEEHLEKKYPNASWETSFDKEELLTTAFGYQIKVKFADEPTVLYVYKVENGKVIQAYFSYLENSPQNDGKYAERD</sequence>